<dbReference type="GO" id="GO:0003700">
    <property type="term" value="F:DNA-binding transcription factor activity"/>
    <property type="evidence" value="ECO:0007669"/>
    <property type="project" value="TreeGrafter"/>
</dbReference>
<evidence type="ECO:0000259" key="5">
    <source>
        <dbReference type="PROSITE" id="PS50977"/>
    </source>
</evidence>
<keyword evidence="2 4" id="KW-0238">DNA-binding</keyword>
<evidence type="ECO:0000313" key="6">
    <source>
        <dbReference type="EMBL" id="NER29573.1"/>
    </source>
</evidence>
<dbReference type="FunFam" id="1.10.10.60:FF:000141">
    <property type="entry name" value="TetR family transcriptional regulator"/>
    <property type="match status" value="1"/>
</dbReference>
<dbReference type="Gene3D" id="1.10.357.10">
    <property type="entry name" value="Tetracycline Repressor, domain 2"/>
    <property type="match status" value="1"/>
</dbReference>
<accession>A0A6B3ND95</accession>
<feature type="domain" description="HTH tetR-type" evidence="5">
    <location>
        <begin position="16"/>
        <end position="76"/>
    </location>
</feature>
<dbReference type="PROSITE" id="PS01081">
    <property type="entry name" value="HTH_TETR_1"/>
    <property type="match status" value="1"/>
</dbReference>
<dbReference type="InterPro" id="IPR050109">
    <property type="entry name" value="HTH-type_TetR-like_transc_reg"/>
</dbReference>
<keyword evidence="3" id="KW-0804">Transcription</keyword>
<dbReference type="GO" id="GO:0000976">
    <property type="term" value="F:transcription cis-regulatory region binding"/>
    <property type="evidence" value="ECO:0007669"/>
    <property type="project" value="TreeGrafter"/>
</dbReference>
<organism evidence="6">
    <name type="scientific">Symploca sp. SIO1C4</name>
    <dbReference type="NCBI Taxonomy" id="2607765"/>
    <lineage>
        <taxon>Bacteria</taxon>
        <taxon>Bacillati</taxon>
        <taxon>Cyanobacteriota</taxon>
        <taxon>Cyanophyceae</taxon>
        <taxon>Coleofasciculales</taxon>
        <taxon>Coleofasciculaceae</taxon>
        <taxon>Symploca</taxon>
    </lineage>
</organism>
<dbReference type="PANTHER" id="PTHR30055:SF234">
    <property type="entry name" value="HTH-TYPE TRANSCRIPTIONAL REGULATOR BETI"/>
    <property type="match status" value="1"/>
</dbReference>
<evidence type="ECO:0000256" key="1">
    <source>
        <dbReference type="ARBA" id="ARBA00023015"/>
    </source>
</evidence>
<feature type="DNA-binding region" description="H-T-H motif" evidence="4">
    <location>
        <begin position="39"/>
        <end position="58"/>
    </location>
</feature>
<reference evidence="6" key="1">
    <citation type="submission" date="2019-11" db="EMBL/GenBank/DDBJ databases">
        <title>Genomic insights into an expanded diversity of filamentous marine cyanobacteria reveals the extraordinary biosynthetic potential of Moorea and Okeania.</title>
        <authorList>
            <person name="Ferreira Leao T."/>
            <person name="Wang M."/>
            <person name="Moss N."/>
            <person name="Da Silva R."/>
            <person name="Sanders J."/>
            <person name="Nurk S."/>
            <person name="Gurevich A."/>
            <person name="Humphrey G."/>
            <person name="Reher R."/>
            <person name="Zhu Q."/>
            <person name="Belda-Ferre P."/>
            <person name="Glukhov E."/>
            <person name="Rex R."/>
            <person name="Dorrestein P.C."/>
            <person name="Knight R."/>
            <person name="Pevzner P."/>
            <person name="Gerwick W.H."/>
            <person name="Gerwick L."/>
        </authorList>
    </citation>
    <scope>NUCLEOTIDE SEQUENCE</scope>
    <source>
        <strain evidence="6">SIO1C4</strain>
    </source>
</reference>
<dbReference type="InterPro" id="IPR036271">
    <property type="entry name" value="Tet_transcr_reg_TetR-rel_C_sf"/>
</dbReference>
<dbReference type="AlphaFoldDB" id="A0A6B3ND95"/>
<dbReference type="SUPFAM" id="SSF46689">
    <property type="entry name" value="Homeodomain-like"/>
    <property type="match status" value="1"/>
</dbReference>
<proteinExistence type="predicted"/>
<name>A0A6B3ND95_9CYAN</name>
<evidence type="ECO:0000256" key="3">
    <source>
        <dbReference type="ARBA" id="ARBA00023163"/>
    </source>
</evidence>
<dbReference type="InterPro" id="IPR009057">
    <property type="entry name" value="Homeodomain-like_sf"/>
</dbReference>
<dbReference type="PROSITE" id="PS50977">
    <property type="entry name" value="HTH_TETR_2"/>
    <property type="match status" value="1"/>
</dbReference>
<protein>
    <submittedName>
        <fullName evidence="6">TetR/AcrR family transcriptional regulator</fullName>
    </submittedName>
</protein>
<gene>
    <name evidence="6" type="ORF">F6J89_18600</name>
</gene>
<dbReference type="InterPro" id="IPR039536">
    <property type="entry name" value="TetR_C_Proteobacteria"/>
</dbReference>
<dbReference type="EMBL" id="JAAHFQ010000391">
    <property type="protein sequence ID" value="NER29573.1"/>
    <property type="molecule type" value="Genomic_DNA"/>
</dbReference>
<dbReference type="InterPro" id="IPR001647">
    <property type="entry name" value="HTH_TetR"/>
</dbReference>
<dbReference type="Pfam" id="PF00440">
    <property type="entry name" value="TetR_N"/>
    <property type="match status" value="1"/>
</dbReference>
<dbReference type="InterPro" id="IPR023772">
    <property type="entry name" value="DNA-bd_HTH_TetR-type_CS"/>
</dbReference>
<keyword evidence="1" id="KW-0805">Transcription regulation</keyword>
<comment type="caution">
    <text evidence="6">The sequence shown here is derived from an EMBL/GenBank/DDBJ whole genome shotgun (WGS) entry which is preliminary data.</text>
</comment>
<dbReference type="PRINTS" id="PR00455">
    <property type="entry name" value="HTHTETR"/>
</dbReference>
<evidence type="ECO:0000256" key="4">
    <source>
        <dbReference type="PROSITE-ProRule" id="PRU00335"/>
    </source>
</evidence>
<dbReference type="Pfam" id="PF14246">
    <property type="entry name" value="TetR_C_7"/>
    <property type="match status" value="1"/>
</dbReference>
<evidence type="ECO:0000256" key="2">
    <source>
        <dbReference type="ARBA" id="ARBA00023125"/>
    </source>
</evidence>
<dbReference type="GO" id="GO:0045892">
    <property type="term" value="P:negative regulation of DNA-templated transcription"/>
    <property type="evidence" value="ECO:0007669"/>
    <property type="project" value="UniProtKB-ARBA"/>
</dbReference>
<dbReference type="SUPFAM" id="SSF48498">
    <property type="entry name" value="Tetracyclin repressor-like, C-terminal domain"/>
    <property type="match status" value="1"/>
</dbReference>
<sequence>MSKIAGLNGPGRQKSAEKTDAILKGAMGEFLAHGYAATSMERVAAAAGVSKATVYSHFQDKQGLFMTLVRRLAEEKYRAVFNPQDSQFLQGEPSAVLQSLAHKMLDNAMGDKQLQSFMRLILGESGRFPELAQPYVENLAKPVIELLSQYLASRGELQLSDPEATARIFIGSLVYFVILQEVLHGKKILPLERDRLINSLIELITNPKH</sequence>
<dbReference type="PANTHER" id="PTHR30055">
    <property type="entry name" value="HTH-TYPE TRANSCRIPTIONAL REGULATOR RUTR"/>
    <property type="match status" value="1"/>
</dbReference>